<evidence type="ECO:0000313" key="4">
    <source>
        <dbReference type="Proteomes" id="UP000039865"/>
    </source>
</evidence>
<sequence>MKRNLRILVASLTFFTQYTKAQTFCYDCLQQSTKKVCYVGPTSANCCSGADCFASATTGKTESFCSDKAKTTSMRYMFCPYDSSSCMASDPYLISVMDAQQTMYTPVSSFQAKEYCYWAVAPPNEYQVDVILKIRIETLYQADCYLNFGGSITTADQQTQCVEGQTYEFNYFEKGQVSNIYIVSVAKADNAHIRFTYWAEAKLSFASLIGIITSGIVFLTLLILLSLFFFIDFTIKISLGPTVDIVRDQFTNTIEKIEPGTLNDGPKESQSDLSRLNLMKNA</sequence>
<evidence type="ECO:0000313" key="3">
    <source>
        <dbReference type="EMBL" id="CDW86583.1"/>
    </source>
</evidence>
<dbReference type="InParanoid" id="A0A078B0F8"/>
<evidence type="ECO:0008006" key="5">
    <source>
        <dbReference type="Google" id="ProtNLM"/>
    </source>
</evidence>
<dbReference type="EMBL" id="CCKQ01014795">
    <property type="protein sequence ID" value="CDW86583.1"/>
    <property type="molecule type" value="Genomic_DNA"/>
</dbReference>
<organism evidence="3 4">
    <name type="scientific">Stylonychia lemnae</name>
    <name type="common">Ciliate</name>
    <dbReference type="NCBI Taxonomy" id="5949"/>
    <lineage>
        <taxon>Eukaryota</taxon>
        <taxon>Sar</taxon>
        <taxon>Alveolata</taxon>
        <taxon>Ciliophora</taxon>
        <taxon>Intramacronucleata</taxon>
        <taxon>Spirotrichea</taxon>
        <taxon>Stichotrichia</taxon>
        <taxon>Sporadotrichida</taxon>
        <taxon>Oxytrichidae</taxon>
        <taxon>Stylonychinae</taxon>
        <taxon>Stylonychia</taxon>
    </lineage>
</organism>
<keyword evidence="1" id="KW-0472">Membrane</keyword>
<feature type="transmembrane region" description="Helical" evidence="1">
    <location>
        <begin position="205"/>
        <end position="231"/>
    </location>
</feature>
<keyword evidence="1" id="KW-1133">Transmembrane helix</keyword>
<feature type="chain" id="PRO_5001729773" description="CUB domain-containing protein" evidence="2">
    <location>
        <begin position="22"/>
        <end position="282"/>
    </location>
</feature>
<dbReference type="Proteomes" id="UP000039865">
    <property type="component" value="Unassembled WGS sequence"/>
</dbReference>
<keyword evidence="4" id="KW-1185">Reference proteome</keyword>
<accession>A0A078B0F8</accession>
<reference evidence="3 4" key="1">
    <citation type="submission" date="2014-06" db="EMBL/GenBank/DDBJ databases">
        <authorList>
            <person name="Swart Estienne"/>
        </authorList>
    </citation>
    <scope>NUCLEOTIDE SEQUENCE [LARGE SCALE GENOMIC DNA]</scope>
    <source>
        <strain evidence="3 4">130c</strain>
    </source>
</reference>
<feature type="signal peptide" evidence="2">
    <location>
        <begin position="1"/>
        <end position="21"/>
    </location>
</feature>
<evidence type="ECO:0000256" key="1">
    <source>
        <dbReference type="SAM" id="Phobius"/>
    </source>
</evidence>
<keyword evidence="1" id="KW-0812">Transmembrane</keyword>
<evidence type="ECO:0000256" key="2">
    <source>
        <dbReference type="SAM" id="SignalP"/>
    </source>
</evidence>
<gene>
    <name evidence="3" type="primary">Contig19255.g20415</name>
    <name evidence="3" type="ORF">STYLEM_15678</name>
</gene>
<keyword evidence="2" id="KW-0732">Signal</keyword>
<proteinExistence type="predicted"/>
<dbReference type="AlphaFoldDB" id="A0A078B0F8"/>
<name>A0A078B0F8_STYLE</name>
<protein>
    <recommendedName>
        <fullName evidence="5">CUB domain-containing protein</fullName>
    </recommendedName>
</protein>